<reference evidence="2" key="2">
    <citation type="journal article" date="2021" name="PeerJ">
        <title>Extensive microbial diversity within the chicken gut microbiome revealed by metagenomics and culture.</title>
        <authorList>
            <person name="Gilroy R."/>
            <person name="Ravi A."/>
            <person name="Getino M."/>
            <person name="Pursley I."/>
            <person name="Horton D.L."/>
            <person name="Alikhan N.F."/>
            <person name="Baker D."/>
            <person name="Gharbi K."/>
            <person name="Hall N."/>
            <person name="Watson M."/>
            <person name="Adriaenssens E.M."/>
            <person name="Foster-Nyarko E."/>
            <person name="Jarju S."/>
            <person name="Secka A."/>
            <person name="Antonio M."/>
            <person name="Oren A."/>
            <person name="Chaudhuri R.R."/>
            <person name="La Ragione R."/>
            <person name="Hildebrand F."/>
            <person name="Pallen M.J."/>
        </authorList>
    </citation>
    <scope>NUCLEOTIDE SEQUENCE</scope>
    <source>
        <strain evidence="2">6276</strain>
    </source>
</reference>
<reference evidence="2" key="1">
    <citation type="submission" date="2020-10" db="EMBL/GenBank/DDBJ databases">
        <authorList>
            <person name="Gilroy R."/>
        </authorList>
    </citation>
    <scope>NUCLEOTIDE SEQUENCE</scope>
    <source>
        <strain evidence="2">6276</strain>
    </source>
</reference>
<feature type="chain" id="PRO_5038788481" description="Alpha/beta hydrolase" evidence="1">
    <location>
        <begin position="21"/>
        <end position="388"/>
    </location>
</feature>
<name>A0A9D1JNY6_9BACT</name>
<gene>
    <name evidence="2" type="ORF">IAC10_10505</name>
</gene>
<evidence type="ECO:0000313" key="3">
    <source>
        <dbReference type="Proteomes" id="UP000823928"/>
    </source>
</evidence>
<comment type="caution">
    <text evidence="2">The sequence shown here is derived from an EMBL/GenBank/DDBJ whole genome shotgun (WGS) entry which is preliminary data.</text>
</comment>
<evidence type="ECO:0000313" key="2">
    <source>
        <dbReference type="EMBL" id="HIS37039.1"/>
    </source>
</evidence>
<feature type="signal peptide" evidence="1">
    <location>
        <begin position="1"/>
        <end position="20"/>
    </location>
</feature>
<dbReference type="EMBL" id="DVIU01000207">
    <property type="protein sequence ID" value="HIS37039.1"/>
    <property type="molecule type" value="Genomic_DNA"/>
</dbReference>
<sequence length="388" mass="44354">MKKILCLLAAILLFQNISLAQNSISFVYINGSNNNDEKMKNWFEKGVTKLHPVMKKSFEKNEEAASLFLNNGQYTINPEAEIFFWGDKSKNDLEFVEQQLDLSKAFSPTIAYGVRSLIAGFLHDAIWVQKSHHMLPILDDLHKTVLNEYSNGNQVVLFGYSAGSFITYEYLFNKLPYLNAADLFDVAGADDYVRKFVSDNPRKDTCISALSKAGLGAVTSDGRLRFNRDRESFKKIYLNMDDYTNQACIPEGAVKGIVNFASPLVLFYSDLSDSDYELTYYNRFMLKYMLENNLFMLTVNFKEDPMGFPTTKNLTIKELSEKARINVINPGGFVYDNSKVWSRRTFLLAHTSYWSARKIFSKAVAQSFVDGYKFMLEPDSIDTEKEDL</sequence>
<organism evidence="2 3">
    <name type="scientific">Candidatus Scatousia excrementigallinarum</name>
    <dbReference type="NCBI Taxonomy" id="2840935"/>
    <lineage>
        <taxon>Bacteria</taxon>
        <taxon>Candidatus Scatousia</taxon>
    </lineage>
</organism>
<dbReference type="AlphaFoldDB" id="A0A9D1JNY6"/>
<evidence type="ECO:0008006" key="4">
    <source>
        <dbReference type="Google" id="ProtNLM"/>
    </source>
</evidence>
<proteinExistence type="predicted"/>
<keyword evidence="1" id="KW-0732">Signal</keyword>
<evidence type="ECO:0000256" key="1">
    <source>
        <dbReference type="SAM" id="SignalP"/>
    </source>
</evidence>
<dbReference type="Proteomes" id="UP000823928">
    <property type="component" value="Unassembled WGS sequence"/>
</dbReference>
<protein>
    <recommendedName>
        <fullName evidence="4">Alpha/beta hydrolase</fullName>
    </recommendedName>
</protein>
<accession>A0A9D1JNY6</accession>